<feature type="binding site" evidence="7">
    <location>
        <position position="170"/>
    </location>
    <ligand>
        <name>Zn(2+)</name>
        <dbReference type="ChEBI" id="CHEBI:29105"/>
        <label>2</label>
        <note>catalytic</note>
    </ligand>
</feature>
<dbReference type="PRINTS" id="PR00138">
    <property type="entry name" value="MATRIXIN"/>
</dbReference>
<dbReference type="GO" id="GO:0031012">
    <property type="term" value="C:extracellular matrix"/>
    <property type="evidence" value="ECO:0007669"/>
    <property type="project" value="InterPro"/>
</dbReference>
<comment type="caution">
    <text evidence="10">The sequence shown here is derived from an EMBL/GenBank/DDBJ whole genome shotgun (WGS) entry which is preliminary data.</text>
</comment>
<dbReference type="InterPro" id="IPR033739">
    <property type="entry name" value="M10A_MMP"/>
</dbReference>
<accession>A0A8J6FW08</accession>
<dbReference type="GO" id="GO:0006508">
    <property type="term" value="P:proteolysis"/>
    <property type="evidence" value="ECO:0007669"/>
    <property type="project" value="UniProtKB-KW"/>
</dbReference>
<dbReference type="SMART" id="SM00408">
    <property type="entry name" value="IGc2"/>
    <property type="match status" value="1"/>
</dbReference>
<keyword evidence="7" id="KW-0106">Calcium</keyword>
<keyword evidence="2" id="KW-0645">Protease</keyword>
<evidence type="ECO:0000256" key="1">
    <source>
        <dbReference type="ARBA" id="ARBA00010370"/>
    </source>
</evidence>
<dbReference type="SMART" id="SM00235">
    <property type="entry name" value="ZnMc"/>
    <property type="match status" value="1"/>
</dbReference>
<dbReference type="OrthoDB" id="65569at2759"/>
<dbReference type="AlphaFoldDB" id="A0A8J6FW08"/>
<evidence type="ECO:0000256" key="2">
    <source>
        <dbReference type="ARBA" id="ARBA00022670"/>
    </source>
</evidence>
<feature type="signal peptide" evidence="8">
    <location>
        <begin position="1"/>
        <end position="20"/>
    </location>
</feature>
<dbReference type="SUPFAM" id="SSF48726">
    <property type="entry name" value="Immunoglobulin"/>
    <property type="match status" value="1"/>
</dbReference>
<evidence type="ECO:0000256" key="6">
    <source>
        <dbReference type="PIRSR" id="PIRSR621190-1"/>
    </source>
</evidence>
<feature type="binding site" evidence="7">
    <location>
        <position position="174"/>
    </location>
    <ligand>
        <name>Zn(2+)</name>
        <dbReference type="ChEBI" id="CHEBI:29105"/>
        <label>2</label>
        <note>catalytic</note>
    </ligand>
</feature>
<dbReference type="GO" id="GO:0030198">
    <property type="term" value="P:extracellular matrix organization"/>
    <property type="evidence" value="ECO:0007669"/>
    <property type="project" value="TreeGrafter"/>
</dbReference>
<dbReference type="InterPro" id="IPR036179">
    <property type="entry name" value="Ig-like_dom_sf"/>
</dbReference>
<feature type="binding site" evidence="7">
    <location>
        <position position="129"/>
    </location>
    <ligand>
        <name>Zn(2+)</name>
        <dbReference type="ChEBI" id="CHEBI:29105"/>
        <label>1</label>
    </ligand>
</feature>
<dbReference type="Proteomes" id="UP000770717">
    <property type="component" value="Unassembled WGS sequence"/>
</dbReference>
<keyword evidence="8" id="KW-0732">Signal</keyword>
<dbReference type="Gene3D" id="2.60.40.10">
    <property type="entry name" value="Immunoglobulins"/>
    <property type="match status" value="1"/>
</dbReference>
<evidence type="ECO:0000256" key="5">
    <source>
        <dbReference type="ARBA" id="ARBA00022833"/>
    </source>
</evidence>
<feature type="binding site" evidence="7">
    <location>
        <position position="180"/>
    </location>
    <ligand>
        <name>Zn(2+)</name>
        <dbReference type="ChEBI" id="CHEBI:29105"/>
        <label>2</label>
        <note>catalytic</note>
    </ligand>
</feature>
<dbReference type="Gene3D" id="3.40.390.10">
    <property type="entry name" value="Collagenase (Catalytic Domain)"/>
    <property type="match status" value="1"/>
</dbReference>
<evidence type="ECO:0000256" key="7">
    <source>
        <dbReference type="PIRSR" id="PIRSR621190-2"/>
    </source>
</evidence>
<feature type="binding site" evidence="7">
    <location>
        <position position="141"/>
    </location>
    <ligand>
        <name>Ca(2+)</name>
        <dbReference type="ChEBI" id="CHEBI:29108"/>
        <label>3</label>
    </ligand>
</feature>
<evidence type="ECO:0000313" key="10">
    <source>
        <dbReference type="EMBL" id="KAG9493844.1"/>
    </source>
</evidence>
<dbReference type="InterPro" id="IPR021190">
    <property type="entry name" value="Pept_M10A"/>
</dbReference>
<dbReference type="PROSITE" id="PS50835">
    <property type="entry name" value="IG_LIKE"/>
    <property type="match status" value="1"/>
</dbReference>
<dbReference type="InterPro" id="IPR024079">
    <property type="entry name" value="MetalloPept_cat_dom_sf"/>
</dbReference>
<dbReference type="SUPFAM" id="SSF55486">
    <property type="entry name" value="Metalloproteases ('zincins'), catalytic domain"/>
    <property type="match status" value="1"/>
</dbReference>
<evidence type="ECO:0000256" key="8">
    <source>
        <dbReference type="SAM" id="SignalP"/>
    </source>
</evidence>
<feature type="chain" id="PRO_5035290609" description="Ig-like domain-containing protein" evidence="8">
    <location>
        <begin position="21"/>
        <end position="341"/>
    </location>
</feature>
<keyword evidence="3 7" id="KW-0479">Metal-binding</keyword>
<comment type="cofactor">
    <cofactor evidence="7">
        <name>Zn(2+)</name>
        <dbReference type="ChEBI" id="CHEBI:29105"/>
    </cofactor>
    <text evidence="7">Binds 2 Zn(2+) ions per subunit.</text>
</comment>
<dbReference type="GO" id="GO:0005615">
    <property type="term" value="C:extracellular space"/>
    <property type="evidence" value="ECO:0007669"/>
    <property type="project" value="TreeGrafter"/>
</dbReference>
<dbReference type="InterPro" id="IPR006026">
    <property type="entry name" value="Peptidase_Metallo"/>
</dbReference>
<feature type="binding site" evidence="7">
    <location>
        <position position="121"/>
    </location>
    <ligand>
        <name>Ca(2+)</name>
        <dbReference type="ChEBI" id="CHEBI:29108"/>
        <label>3</label>
    </ligand>
</feature>
<organism evidence="10 11">
    <name type="scientific">Eleutherodactylus coqui</name>
    <name type="common">Puerto Rican coqui</name>
    <dbReference type="NCBI Taxonomy" id="57060"/>
    <lineage>
        <taxon>Eukaryota</taxon>
        <taxon>Metazoa</taxon>
        <taxon>Chordata</taxon>
        <taxon>Craniata</taxon>
        <taxon>Vertebrata</taxon>
        <taxon>Euteleostomi</taxon>
        <taxon>Amphibia</taxon>
        <taxon>Batrachia</taxon>
        <taxon>Anura</taxon>
        <taxon>Neobatrachia</taxon>
        <taxon>Hyloidea</taxon>
        <taxon>Eleutherodactylidae</taxon>
        <taxon>Eleutherodactylinae</taxon>
        <taxon>Eleutherodactylus</taxon>
        <taxon>Eleutherodactylus</taxon>
    </lineage>
</organism>
<dbReference type="EMBL" id="WNTK01000001">
    <property type="protein sequence ID" value="KAG9493844.1"/>
    <property type="molecule type" value="Genomic_DNA"/>
</dbReference>
<dbReference type="PANTHER" id="PTHR10201:SF120">
    <property type="entry name" value="MATRIX METALLOPEPTIDASE 23A, LIKE"/>
    <property type="match status" value="1"/>
</dbReference>
<dbReference type="Pfam" id="PF13927">
    <property type="entry name" value="Ig_3"/>
    <property type="match status" value="1"/>
</dbReference>
<evidence type="ECO:0000259" key="9">
    <source>
        <dbReference type="PROSITE" id="PS50835"/>
    </source>
</evidence>
<feature type="binding site" evidence="7">
    <location>
        <position position="144"/>
    </location>
    <ligand>
        <name>Ca(2+)</name>
        <dbReference type="ChEBI" id="CHEBI:29108"/>
        <label>1</label>
    </ligand>
</feature>
<sequence>MSSMSMYVITGASLLLLSFGIWHQQESVHDMLSGRWKRYTINPLGHKWDHLNLTYRIVQYPNTLNRWDTDKALEIAFGMWSKVSALTFQHVPHEHKSDLSIGFYSFNHSDCWESPLHPCFDGLNGELAHAFLPPRGEIHFDNHEFWVLGPSRFSWKQGVWYNDLVQVAAHEIGHALGLWHSNNVFALMHPNATYTRTRRLARDDILAIQHLYGCPVSISNCEAPKDQQSCGLQSPCYQKCNGCKEMSEEGPKSHKVKVKTFYASIGKTVNLSCSQRASQPRQRISWYKDGSRLNLSAPGVVKKSSSRLLIEAQEFTQGRYTCVIRQGIKILGGKSWNLHVI</sequence>
<feature type="binding site" evidence="7">
    <location>
        <position position="110"/>
    </location>
    <ligand>
        <name>Zn(2+)</name>
        <dbReference type="ChEBI" id="CHEBI:29105"/>
        <label>1</label>
    </ligand>
</feature>
<feature type="binding site" evidence="7">
    <location>
        <position position="108"/>
    </location>
    <ligand>
        <name>Zn(2+)</name>
        <dbReference type="ChEBI" id="CHEBI:29105"/>
        <label>1</label>
    </ligand>
</feature>
<dbReference type="Pfam" id="PF00413">
    <property type="entry name" value="Peptidase_M10"/>
    <property type="match status" value="1"/>
</dbReference>
<feature type="binding site" evidence="7">
    <location>
        <position position="122"/>
    </location>
    <ligand>
        <name>Ca(2+)</name>
        <dbReference type="ChEBI" id="CHEBI:29108"/>
        <label>3</label>
    </ligand>
</feature>
<comment type="cofactor">
    <cofactor evidence="7">
        <name>Ca(2+)</name>
        <dbReference type="ChEBI" id="CHEBI:29108"/>
    </cofactor>
    <text evidence="7">Can bind about 5 Ca(2+) ions per subunit.</text>
</comment>
<feature type="binding site" evidence="7">
    <location>
        <position position="144"/>
    </location>
    <ligand>
        <name>Ca(2+)</name>
        <dbReference type="ChEBI" id="CHEBI:29108"/>
        <label>3</label>
    </ligand>
</feature>
<evidence type="ECO:0000313" key="11">
    <source>
        <dbReference type="Proteomes" id="UP000770717"/>
    </source>
</evidence>
<keyword evidence="11" id="KW-1185">Reference proteome</keyword>
<reference evidence="10" key="1">
    <citation type="thesis" date="2020" institute="ProQuest LLC" country="789 East Eisenhower Parkway, Ann Arbor, MI, USA">
        <title>Comparative Genomics and Chromosome Evolution.</title>
        <authorList>
            <person name="Mudd A.B."/>
        </authorList>
    </citation>
    <scope>NUCLEOTIDE SEQUENCE</scope>
    <source>
        <strain evidence="10">HN-11 Male</strain>
        <tissue evidence="10">Kidney and liver</tissue>
    </source>
</reference>
<keyword evidence="4" id="KW-0378">Hydrolase</keyword>
<dbReference type="InterPro" id="IPR003598">
    <property type="entry name" value="Ig_sub2"/>
</dbReference>
<dbReference type="InterPro" id="IPR013783">
    <property type="entry name" value="Ig-like_fold"/>
</dbReference>
<evidence type="ECO:0000256" key="4">
    <source>
        <dbReference type="ARBA" id="ARBA00022801"/>
    </source>
</evidence>
<dbReference type="GO" id="GO:0030574">
    <property type="term" value="P:collagen catabolic process"/>
    <property type="evidence" value="ECO:0007669"/>
    <property type="project" value="TreeGrafter"/>
</dbReference>
<comment type="similarity">
    <text evidence="1">Belongs to the peptidase M10A family.</text>
</comment>
<dbReference type="PANTHER" id="PTHR10201">
    <property type="entry name" value="MATRIX METALLOPROTEINASE"/>
    <property type="match status" value="1"/>
</dbReference>
<evidence type="ECO:0000256" key="3">
    <source>
        <dbReference type="ARBA" id="ARBA00022723"/>
    </source>
</evidence>
<dbReference type="InterPro" id="IPR001818">
    <property type="entry name" value="Pept_M10_metallopeptidase"/>
</dbReference>
<proteinExistence type="inferred from homology"/>
<feature type="active site" evidence="6">
    <location>
        <position position="171"/>
    </location>
</feature>
<gene>
    <name evidence="10" type="ORF">GDO78_001622</name>
</gene>
<feature type="domain" description="Ig-like" evidence="9">
    <location>
        <begin position="251"/>
        <end position="327"/>
    </location>
</feature>
<feature type="binding site" evidence="7">
    <location>
        <position position="188"/>
    </location>
    <ligand>
        <name>Zn(2+)</name>
        <dbReference type="ChEBI" id="CHEBI:29105"/>
        <label>2</label>
        <note>catalytic</note>
    </ligand>
</feature>
<protein>
    <recommendedName>
        <fullName evidence="9">Ig-like domain-containing protein</fullName>
    </recommendedName>
</protein>
<dbReference type="GO" id="GO:0008270">
    <property type="term" value="F:zinc ion binding"/>
    <property type="evidence" value="ECO:0007669"/>
    <property type="project" value="InterPro"/>
</dbReference>
<dbReference type="CDD" id="cd04278">
    <property type="entry name" value="ZnMc_MMP"/>
    <property type="match status" value="1"/>
</dbReference>
<name>A0A8J6FW08_ELECQ</name>
<feature type="binding site" evidence="7">
    <location>
        <position position="139"/>
    </location>
    <ligand>
        <name>Zn(2+)</name>
        <dbReference type="ChEBI" id="CHEBI:29105"/>
        <label>1</label>
    </ligand>
</feature>
<dbReference type="GO" id="GO:0004222">
    <property type="term" value="F:metalloendopeptidase activity"/>
    <property type="evidence" value="ECO:0007669"/>
    <property type="project" value="InterPro"/>
</dbReference>
<feature type="binding site" evidence="7">
    <location>
        <position position="98"/>
    </location>
    <ligand>
        <name>Ca(2+)</name>
        <dbReference type="ChEBI" id="CHEBI:29108"/>
        <label>2</label>
    </ligand>
</feature>
<dbReference type="InterPro" id="IPR007110">
    <property type="entry name" value="Ig-like_dom"/>
</dbReference>
<keyword evidence="5 7" id="KW-0862">Zinc</keyword>